<reference evidence="5 6" key="1">
    <citation type="submission" date="2023-07" db="EMBL/GenBank/DDBJ databases">
        <title>Comparative genomics of wheat-associated soil bacteria to identify genetic determinants of phenazine resistance.</title>
        <authorList>
            <person name="Mouncey N."/>
        </authorList>
    </citation>
    <scope>NUCLEOTIDE SEQUENCE [LARGE SCALE GENOMIC DNA]</scope>
    <source>
        <strain evidence="5 6">W4I11</strain>
    </source>
</reference>
<dbReference type="Gene3D" id="1.10.10.10">
    <property type="entry name" value="Winged helix-like DNA-binding domain superfamily/Winged helix DNA-binding domain"/>
    <property type="match status" value="1"/>
</dbReference>
<sequence length="245" mass="28362">MENHQPSPLPWSLAVLQKVGSKRDMDLALAKIRDRFRFAHLTFLVVRSANRTDSYPFCCTTYPDEWTSLYLRNNYFEIDPVIELSRTGFLMLDWSNLDRRSSRIRDFFAQANSFNIGRHGATLPIRGPGGERSLFSATSNLPRLEWRQLRIASNHNIQILSHYLHEKVLSLTELRESSNYRTLSRREQECLQLLAQGLVPKRIAPRLHISESAVRLYLGSARRKLNAATIYQAIGRASFLELIWT</sequence>
<evidence type="ECO:0000256" key="1">
    <source>
        <dbReference type="ARBA" id="ARBA00023015"/>
    </source>
</evidence>
<dbReference type="Pfam" id="PF00196">
    <property type="entry name" value="GerE"/>
    <property type="match status" value="1"/>
</dbReference>
<gene>
    <name evidence="5" type="ORF">QFZ34_001165</name>
</gene>
<dbReference type="PANTHER" id="PTHR44688">
    <property type="entry name" value="DNA-BINDING TRANSCRIPTIONAL ACTIVATOR DEVR_DOSR"/>
    <property type="match status" value="1"/>
</dbReference>
<evidence type="ECO:0000256" key="3">
    <source>
        <dbReference type="ARBA" id="ARBA00023163"/>
    </source>
</evidence>
<keyword evidence="1" id="KW-0805">Transcription regulation</keyword>
<dbReference type="CDD" id="cd06170">
    <property type="entry name" value="LuxR_C_like"/>
    <property type="match status" value="1"/>
</dbReference>
<dbReference type="InterPro" id="IPR005143">
    <property type="entry name" value="TF_LuxR_autoind-bd_dom"/>
</dbReference>
<dbReference type="SUPFAM" id="SSF75516">
    <property type="entry name" value="Pheromone-binding domain of LuxR-like quorum-sensing transcription factors"/>
    <property type="match status" value="1"/>
</dbReference>
<dbReference type="SUPFAM" id="SSF46894">
    <property type="entry name" value="C-terminal effector domain of the bipartite response regulators"/>
    <property type="match status" value="1"/>
</dbReference>
<keyword evidence="3" id="KW-0804">Transcription</keyword>
<evidence type="ECO:0000313" key="5">
    <source>
        <dbReference type="EMBL" id="MDQ0995988.1"/>
    </source>
</evidence>
<dbReference type="Proteomes" id="UP001237780">
    <property type="component" value="Unassembled WGS sequence"/>
</dbReference>
<proteinExistence type="predicted"/>
<evidence type="ECO:0000256" key="2">
    <source>
        <dbReference type="ARBA" id="ARBA00023125"/>
    </source>
</evidence>
<keyword evidence="6" id="KW-1185">Reference proteome</keyword>
<dbReference type="Gene3D" id="3.30.450.80">
    <property type="entry name" value="Transcription factor LuxR-like, autoinducer-binding domain"/>
    <property type="match status" value="1"/>
</dbReference>
<dbReference type="InterPro" id="IPR036388">
    <property type="entry name" value="WH-like_DNA-bd_sf"/>
</dbReference>
<accession>A0ABU0S5F3</accession>
<feature type="domain" description="HTH luxR-type" evidence="4">
    <location>
        <begin position="176"/>
        <end position="241"/>
    </location>
</feature>
<dbReference type="EMBL" id="JAUSZT010000002">
    <property type="protein sequence ID" value="MDQ0995988.1"/>
    <property type="molecule type" value="Genomic_DNA"/>
</dbReference>
<keyword evidence="2 5" id="KW-0238">DNA-binding</keyword>
<dbReference type="SMART" id="SM00421">
    <property type="entry name" value="HTH_LUXR"/>
    <property type="match status" value="1"/>
</dbReference>
<name>A0ABU0S5F3_9HYPH</name>
<evidence type="ECO:0000259" key="4">
    <source>
        <dbReference type="PROSITE" id="PS50043"/>
    </source>
</evidence>
<dbReference type="PRINTS" id="PR00038">
    <property type="entry name" value="HTHLUXR"/>
</dbReference>
<dbReference type="Pfam" id="PF03472">
    <property type="entry name" value="Autoind_bind"/>
    <property type="match status" value="1"/>
</dbReference>
<comment type="caution">
    <text evidence="5">The sequence shown here is derived from an EMBL/GenBank/DDBJ whole genome shotgun (WGS) entry which is preliminary data.</text>
</comment>
<evidence type="ECO:0000313" key="6">
    <source>
        <dbReference type="Proteomes" id="UP001237780"/>
    </source>
</evidence>
<dbReference type="InterPro" id="IPR016032">
    <property type="entry name" value="Sig_transdc_resp-reg_C-effctor"/>
</dbReference>
<dbReference type="InterPro" id="IPR036693">
    <property type="entry name" value="TF_LuxR_autoind-bd_dom_sf"/>
</dbReference>
<dbReference type="PROSITE" id="PS50043">
    <property type="entry name" value="HTH_LUXR_2"/>
    <property type="match status" value="1"/>
</dbReference>
<dbReference type="GO" id="GO:0003677">
    <property type="term" value="F:DNA binding"/>
    <property type="evidence" value="ECO:0007669"/>
    <property type="project" value="UniProtKB-KW"/>
</dbReference>
<organism evidence="5 6">
    <name type="scientific">Phyllobacterium ifriqiyense</name>
    <dbReference type="NCBI Taxonomy" id="314238"/>
    <lineage>
        <taxon>Bacteria</taxon>
        <taxon>Pseudomonadati</taxon>
        <taxon>Pseudomonadota</taxon>
        <taxon>Alphaproteobacteria</taxon>
        <taxon>Hyphomicrobiales</taxon>
        <taxon>Phyllobacteriaceae</taxon>
        <taxon>Phyllobacterium</taxon>
    </lineage>
</organism>
<protein>
    <submittedName>
        <fullName evidence="5">DNA-binding CsgD family transcriptional regulator</fullName>
    </submittedName>
</protein>
<dbReference type="InterPro" id="IPR000792">
    <property type="entry name" value="Tscrpt_reg_LuxR_C"/>
</dbReference>
<dbReference type="PANTHER" id="PTHR44688:SF25">
    <property type="entry name" value="HTH LUXR-TYPE DOMAIN-CONTAINING PROTEIN"/>
    <property type="match status" value="1"/>
</dbReference>